<dbReference type="Gene3D" id="1.20.200.10">
    <property type="entry name" value="Fumarase/aspartase (Central domain)"/>
    <property type="match status" value="1"/>
</dbReference>
<evidence type="ECO:0000256" key="1">
    <source>
        <dbReference type="ARBA" id="ARBA00023239"/>
    </source>
</evidence>
<dbReference type="SUPFAM" id="SSF48557">
    <property type="entry name" value="L-aspartase-like"/>
    <property type="match status" value="1"/>
</dbReference>
<name>A0ABQ3YHD2_9ACTN</name>
<accession>A0ABQ3YHD2</accession>
<sequence length="513" mass="52491">MEVLLDGRSLTIDGLVAIAAGAAPRDGAGNGDSAGNGNGNGVGKSDAGERGDAGERVRVVVDGDALRLIDERHALLHLAREHGAVYGANTGVGANRHEGTAEGHGLRLLRSHCAAVGPLVDDVTARATMAVRLNQILAGGSGISRRVAEALAEALTAGAVPDLHSWGAIGTGDLASLAELALTLAGERPWRSGHGPVTTIDATDALPMISSSALTVATAALALTRVESLLQASIVVAALSFLALRGNAEAYHPAVHAARAHPCQAEVAETMSRLVAGAGEPARIQDPFGLRVLPQVTAPATHAASELRRVLTEEINAAVENPLVTAGAVLHHGQFHTATIATSLDTLRGSFLPVLALSSARLGLLMRPDMTGLRAFLAAGPAGSSGLMISEYVVQDVLTEIRVGMQPISAGTLTISLGLEEHASFATQGARALRAMADLAPTLLAAELTAAVRALRMAPGRLPDGPARDAYEIVAKVLDPHEDDRPIGEDLTAAAGMLPRLAPYASSGRSSSA</sequence>
<evidence type="ECO:0000256" key="2">
    <source>
        <dbReference type="SAM" id="MobiDB-lite"/>
    </source>
</evidence>
<dbReference type="Proteomes" id="UP000609879">
    <property type="component" value="Unassembled WGS sequence"/>
</dbReference>
<reference evidence="3 4" key="1">
    <citation type="submission" date="2021-01" db="EMBL/GenBank/DDBJ databases">
        <title>Whole genome shotgun sequence of Actinoplanes deccanensis NBRC 13994.</title>
        <authorList>
            <person name="Komaki H."/>
            <person name="Tamura T."/>
        </authorList>
    </citation>
    <scope>NUCLEOTIDE SEQUENCE [LARGE SCALE GENOMIC DNA]</scope>
    <source>
        <strain evidence="3 4">NBRC 13994</strain>
    </source>
</reference>
<dbReference type="Pfam" id="PF00221">
    <property type="entry name" value="Lyase_aromatic"/>
    <property type="match status" value="1"/>
</dbReference>
<feature type="compositionally biased region" description="Gly residues" evidence="2">
    <location>
        <begin position="28"/>
        <end position="42"/>
    </location>
</feature>
<dbReference type="EMBL" id="BOMI01000168">
    <property type="protein sequence ID" value="GID79403.1"/>
    <property type="molecule type" value="Genomic_DNA"/>
</dbReference>
<evidence type="ECO:0000313" key="3">
    <source>
        <dbReference type="EMBL" id="GID79403.1"/>
    </source>
</evidence>
<organism evidence="3 4">
    <name type="scientific">Paractinoplanes deccanensis</name>
    <dbReference type="NCBI Taxonomy" id="113561"/>
    <lineage>
        <taxon>Bacteria</taxon>
        <taxon>Bacillati</taxon>
        <taxon>Actinomycetota</taxon>
        <taxon>Actinomycetes</taxon>
        <taxon>Micromonosporales</taxon>
        <taxon>Micromonosporaceae</taxon>
        <taxon>Paractinoplanes</taxon>
    </lineage>
</organism>
<keyword evidence="4" id="KW-1185">Reference proteome</keyword>
<feature type="region of interest" description="Disordered" evidence="2">
    <location>
        <begin position="26"/>
        <end position="54"/>
    </location>
</feature>
<evidence type="ECO:0000313" key="4">
    <source>
        <dbReference type="Proteomes" id="UP000609879"/>
    </source>
</evidence>
<gene>
    <name evidence="3" type="primary">hutH_3</name>
    <name evidence="3" type="ORF">Ade02nite_80440</name>
</gene>
<dbReference type="InterPro" id="IPR008948">
    <property type="entry name" value="L-Aspartase-like"/>
</dbReference>
<protein>
    <submittedName>
        <fullName evidence="3">Histidine ammonia-lyase</fullName>
    </submittedName>
</protein>
<keyword evidence="1" id="KW-0456">Lyase</keyword>
<proteinExistence type="predicted"/>
<dbReference type="PANTHER" id="PTHR10362">
    <property type="entry name" value="HISTIDINE AMMONIA-LYASE"/>
    <property type="match status" value="1"/>
</dbReference>
<comment type="caution">
    <text evidence="3">The sequence shown here is derived from an EMBL/GenBank/DDBJ whole genome shotgun (WGS) entry which is preliminary data.</text>
</comment>
<dbReference type="InterPro" id="IPR001106">
    <property type="entry name" value="Aromatic_Lyase"/>
</dbReference>
<dbReference type="RefSeq" id="WP_203775529.1">
    <property type="nucleotide sequence ID" value="NZ_BAAABO010000058.1"/>
</dbReference>